<dbReference type="AlphaFoldDB" id="A0A5C8P9J6"/>
<name>A0A5C8P9J6_9HYPH</name>
<keyword evidence="3" id="KW-1185">Reference proteome</keyword>
<protein>
    <submittedName>
        <fullName evidence="2">Phenol hydroxylase</fullName>
    </submittedName>
</protein>
<dbReference type="Pfam" id="PF04663">
    <property type="entry name" value="Phenol_monoox"/>
    <property type="match status" value="1"/>
</dbReference>
<reference evidence="2 3" key="1">
    <citation type="submission" date="2019-06" db="EMBL/GenBank/DDBJ databases">
        <title>New taxonomy in bacterial strain CC-CFT640, isolated from vineyard.</title>
        <authorList>
            <person name="Lin S.-Y."/>
            <person name="Tsai C.-F."/>
            <person name="Young C.-C."/>
        </authorList>
    </citation>
    <scope>NUCLEOTIDE SEQUENCE [LARGE SCALE GENOMIC DNA]</scope>
    <source>
        <strain evidence="2 3">CC-CFT640</strain>
    </source>
</reference>
<feature type="region of interest" description="Disordered" evidence="1">
    <location>
        <begin position="84"/>
        <end position="121"/>
    </location>
</feature>
<dbReference type="RefSeq" id="WP_147851759.1">
    <property type="nucleotide sequence ID" value="NZ_VDUZ01000063.1"/>
</dbReference>
<dbReference type="Proteomes" id="UP000321638">
    <property type="component" value="Unassembled WGS sequence"/>
</dbReference>
<evidence type="ECO:0000256" key="1">
    <source>
        <dbReference type="SAM" id="MobiDB-lite"/>
    </source>
</evidence>
<accession>A0A5C8P9J6</accession>
<organism evidence="2 3">
    <name type="scientific">Vineibacter terrae</name>
    <dbReference type="NCBI Taxonomy" id="2586908"/>
    <lineage>
        <taxon>Bacteria</taxon>
        <taxon>Pseudomonadati</taxon>
        <taxon>Pseudomonadota</taxon>
        <taxon>Alphaproteobacteria</taxon>
        <taxon>Hyphomicrobiales</taxon>
        <taxon>Vineibacter</taxon>
    </lineage>
</organism>
<dbReference type="OrthoDB" id="5343663at2"/>
<evidence type="ECO:0000313" key="2">
    <source>
        <dbReference type="EMBL" id="TXL70245.1"/>
    </source>
</evidence>
<evidence type="ECO:0000313" key="3">
    <source>
        <dbReference type="Proteomes" id="UP000321638"/>
    </source>
</evidence>
<proteinExistence type="predicted"/>
<dbReference type="GO" id="GO:0018662">
    <property type="term" value="F:phenol 2-monooxygenase activity"/>
    <property type="evidence" value="ECO:0007669"/>
    <property type="project" value="InterPro"/>
</dbReference>
<dbReference type="InterPro" id="IPR043010">
    <property type="entry name" value="Phenol_hydroxylase_sf"/>
</dbReference>
<gene>
    <name evidence="2" type="ORF">FHP25_35535</name>
</gene>
<dbReference type="Gene3D" id="3.10.20.560">
    <property type="entry name" value="Phenol hydroxylase"/>
    <property type="match status" value="1"/>
</dbReference>
<dbReference type="InterPro" id="IPR006756">
    <property type="entry name" value="Phenol_hydroxylase"/>
</dbReference>
<sequence>MAVNALQPGYTGEVKDRVELFHGNHLIYIGWDQHMMICAPVALPLPPTMPFGALISDVLPTTAFAAHPDWPRIDWSQVEWLRSGKPFKPDPGKSLADNGLGHKSALRLRTPGLDGIGATGS</sequence>
<dbReference type="EMBL" id="VDUZ01000063">
    <property type="protein sequence ID" value="TXL70245.1"/>
    <property type="molecule type" value="Genomic_DNA"/>
</dbReference>
<comment type="caution">
    <text evidence="2">The sequence shown here is derived from an EMBL/GenBank/DDBJ whole genome shotgun (WGS) entry which is preliminary data.</text>
</comment>